<sequence>MITLLAALNTHAHGMRRRSTTRSAAAAAAAASAAAACPGNTSTTSTTTTTTTKMKTKTTTTTKRTTTTRATRTEMTPASFPSSLSGVALDRERRRCRSSTETRRVSWTSRNFEARRSTASRGGHDGALDEQR</sequence>
<gene>
    <name evidence="2" type="ORF">WN48_07455</name>
</gene>
<evidence type="ECO:0000313" key="2">
    <source>
        <dbReference type="EMBL" id="OAD62017.1"/>
    </source>
</evidence>
<name>A0A310SH61_9HYME</name>
<evidence type="ECO:0000313" key="3">
    <source>
        <dbReference type="Proteomes" id="UP000250275"/>
    </source>
</evidence>
<feature type="compositionally biased region" description="Low complexity" evidence="1">
    <location>
        <begin position="31"/>
        <end position="76"/>
    </location>
</feature>
<evidence type="ECO:0000256" key="1">
    <source>
        <dbReference type="SAM" id="MobiDB-lite"/>
    </source>
</evidence>
<dbReference type="Proteomes" id="UP000250275">
    <property type="component" value="Unassembled WGS sequence"/>
</dbReference>
<reference evidence="2 3" key="1">
    <citation type="submission" date="2015-07" db="EMBL/GenBank/DDBJ databases">
        <title>The genome of Eufriesea mexicana.</title>
        <authorList>
            <person name="Pan H."/>
            <person name="Kapheim K."/>
        </authorList>
    </citation>
    <scope>NUCLEOTIDE SEQUENCE [LARGE SCALE GENOMIC DNA]</scope>
    <source>
        <strain evidence="2">0111107269</strain>
        <tissue evidence="2">Whole body</tissue>
    </source>
</reference>
<feature type="region of interest" description="Disordered" evidence="1">
    <location>
        <begin position="31"/>
        <end position="132"/>
    </location>
</feature>
<proteinExistence type="predicted"/>
<keyword evidence="3" id="KW-1185">Reference proteome</keyword>
<dbReference type="EMBL" id="KQ759900">
    <property type="protein sequence ID" value="OAD62017.1"/>
    <property type="molecule type" value="Genomic_DNA"/>
</dbReference>
<feature type="compositionally biased region" description="Basic and acidic residues" evidence="1">
    <location>
        <begin position="89"/>
        <end position="104"/>
    </location>
</feature>
<dbReference type="AlphaFoldDB" id="A0A310SH61"/>
<accession>A0A310SH61</accession>
<organism evidence="2 3">
    <name type="scientific">Eufriesea mexicana</name>
    <dbReference type="NCBI Taxonomy" id="516756"/>
    <lineage>
        <taxon>Eukaryota</taxon>
        <taxon>Metazoa</taxon>
        <taxon>Ecdysozoa</taxon>
        <taxon>Arthropoda</taxon>
        <taxon>Hexapoda</taxon>
        <taxon>Insecta</taxon>
        <taxon>Pterygota</taxon>
        <taxon>Neoptera</taxon>
        <taxon>Endopterygota</taxon>
        <taxon>Hymenoptera</taxon>
        <taxon>Apocrita</taxon>
        <taxon>Aculeata</taxon>
        <taxon>Apoidea</taxon>
        <taxon>Anthophila</taxon>
        <taxon>Apidae</taxon>
        <taxon>Eufriesea</taxon>
    </lineage>
</organism>
<protein>
    <submittedName>
        <fullName evidence="2">Uncharacterized protein</fullName>
    </submittedName>
</protein>
<feature type="compositionally biased region" description="Basic and acidic residues" evidence="1">
    <location>
        <begin position="112"/>
        <end position="132"/>
    </location>
</feature>